<evidence type="ECO:0000313" key="3">
    <source>
        <dbReference type="Proteomes" id="UP000824998"/>
    </source>
</evidence>
<gene>
    <name evidence="2" type="ORF">BJ875DRAFT_191650</name>
</gene>
<reference evidence="2" key="1">
    <citation type="journal article" date="2021" name="IMA Fungus">
        <title>Genomic characterization of three marine fungi, including Emericellopsis atlantica sp. nov. with signatures of a generalist lifestyle and marine biomass degradation.</title>
        <authorList>
            <person name="Hagestad O.C."/>
            <person name="Hou L."/>
            <person name="Andersen J.H."/>
            <person name="Hansen E.H."/>
            <person name="Altermark B."/>
            <person name="Li C."/>
            <person name="Kuhnert E."/>
            <person name="Cox R.J."/>
            <person name="Crous P.W."/>
            <person name="Spatafora J.W."/>
            <person name="Lail K."/>
            <person name="Amirebrahimi M."/>
            <person name="Lipzen A."/>
            <person name="Pangilinan J."/>
            <person name="Andreopoulos W."/>
            <person name="Hayes R.D."/>
            <person name="Ng V."/>
            <person name="Grigoriev I.V."/>
            <person name="Jackson S.A."/>
            <person name="Sutton T.D.S."/>
            <person name="Dobson A.D.W."/>
            <person name="Rama T."/>
        </authorList>
    </citation>
    <scope>NUCLEOTIDE SEQUENCE</scope>
    <source>
        <strain evidence="2">TRa018bII</strain>
    </source>
</reference>
<accession>A0A9P8C7R1</accession>
<keyword evidence="3" id="KW-1185">Reference proteome</keyword>
<proteinExistence type="predicted"/>
<evidence type="ECO:0000256" key="1">
    <source>
        <dbReference type="SAM" id="MobiDB-lite"/>
    </source>
</evidence>
<comment type="caution">
    <text evidence="2">The sequence shown here is derived from an EMBL/GenBank/DDBJ whole genome shotgun (WGS) entry which is preliminary data.</text>
</comment>
<dbReference type="EMBL" id="MU251395">
    <property type="protein sequence ID" value="KAG9236999.1"/>
    <property type="molecule type" value="Genomic_DNA"/>
</dbReference>
<feature type="region of interest" description="Disordered" evidence="1">
    <location>
        <begin position="133"/>
        <end position="166"/>
    </location>
</feature>
<dbReference type="Proteomes" id="UP000824998">
    <property type="component" value="Unassembled WGS sequence"/>
</dbReference>
<sequence>MGSWGLILYQPHLVVQYLPILMRENEFRIRLHAAQCHLNVGSATLLAYCVWSASILHPALCSTLRILSIADRCHPPIDSGPHPHDKDHIDCRLRGSGLQVRQCCLSIPHCFYIYTHIYIYYITDFAPQIKPKLGPRPRAYPPTRALGSRSTVRSRNGRPLAPNTRIRQSGLHPSELASSRANHPSRSMINHADIRIYPRCGVVAIVIALPALTFLWNVVSSCVSAAPRNIACSKRVSTSEALAFLSCFRCTRRSCALYIYEAQRFDEDCETNRRVERNISKDRKNEPAIILLTLMISSSLDIYFGNSHLDMQPTMLEGAQSSPRGPRGPRGTAIIPCVAFFQDFLSDTERYTFLLYCYRHILRSHPSPLRLDFE</sequence>
<evidence type="ECO:0000313" key="2">
    <source>
        <dbReference type="EMBL" id="KAG9236999.1"/>
    </source>
</evidence>
<dbReference type="AlphaFoldDB" id="A0A9P8C7R1"/>
<protein>
    <submittedName>
        <fullName evidence="2">Uncharacterized protein</fullName>
    </submittedName>
</protein>
<organism evidence="2 3">
    <name type="scientific">Amylocarpus encephaloides</name>
    <dbReference type="NCBI Taxonomy" id="45428"/>
    <lineage>
        <taxon>Eukaryota</taxon>
        <taxon>Fungi</taxon>
        <taxon>Dikarya</taxon>
        <taxon>Ascomycota</taxon>
        <taxon>Pezizomycotina</taxon>
        <taxon>Leotiomycetes</taxon>
        <taxon>Helotiales</taxon>
        <taxon>Helotiales incertae sedis</taxon>
        <taxon>Amylocarpus</taxon>
    </lineage>
</organism>
<name>A0A9P8C7R1_9HELO</name>